<reference evidence="1" key="1">
    <citation type="submission" date="2020-11" db="EMBL/GenBank/DDBJ databases">
        <authorList>
            <person name="Tran Van P."/>
        </authorList>
    </citation>
    <scope>NUCLEOTIDE SEQUENCE</scope>
</reference>
<sequence>MKTPQLCVTCIGALFLASSNANHGGNENNYSNVFFGCRPRDVKNCFDLRVSRSRNSEIRQTLDPIVLSCCNVSEPARESRTRRSPQDQFSSESFGERPYYPEDGTTVDVGDFEESYDYNNNDEQLFLTAQQETVTCIQEGMNFTTLEGTVQADVINEFINQMVGIAETKILIQGWVTGCAEADEEEFAFRECLIARAQAECTPGTVPAFTCQTVSTTTTTTTTVTP</sequence>
<evidence type="ECO:0000313" key="1">
    <source>
        <dbReference type="EMBL" id="CAD7230899.1"/>
    </source>
</evidence>
<protein>
    <submittedName>
        <fullName evidence="1">Uncharacterized protein</fullName>
    </submittedName>
</protein>
<gene>
    <name evidence="1" type="ORF">CTOB1V02_LOCUS8755</name>
</gene>
<dbReference type="EMBL" id="OB663045">
    <property type="protein sequence ID" value="CAD7230899.1"/>
    <property type="molecule type" value="Genomic_DNA"/>
</dbReference>
<name>A0A7R8WFT7_9CRUS</name>
<dbReference type="AlphaFoldDB" id="A0A7R8WFT7"/>
<accession>A0A7R8WFT7</accession>
<organism evidence="1">
    <name type="scientific">Cyprideis torosa</name>
    <dbReference type="NCBI Taxonomy" id="163714"/>
    <lineage>
        <taxon>Eukaryota</taxon>
        <taxon>Metazoa</taxon>
        <taxon>Ecdysozoa</taxon>
        <taxon>Arthropoda</taxon>
        <taxon>Crustacea</taxon>
        <taxon>Oligostraca</taxon>
        <taxon>Ostracoda</taxon>
        <taxon>Podocopa</taxon>
        <taxon>Podocopida</taxon>
        <taxon>Cytherocopina</taxon>
        <taxon>Cytheroidea</taxon>
        <taxon>Cytherideidae</taxon>
        <taxon>Cyprideis</taxon>
    </lineage>
</organism>
<proteinExistence type="predicted"/>